<accession>A0A5R9GBT6</accession>
<name>A0A5R9GBT6_9BACL</name>
<comment type="caution">
    <text evidence="1">The sequence shown here is derived from an EMBL/GenBank/DDBJ whole genome shotgun (WGS) entry which is preliminary data.</text>
</comment>
<reference evidence="1 2" key="1">
    <citation type="submission" date="2019-05" db="EMBL/GenBank/DDBJ databases">
        <authorList>
            <person name="Narsing Rao M.P."/>
            <person name="Li W.J."/>
        </authorList>
    </citation>
    <scope>NUCLEOTIDE SEQUENCE [LARGE SCALE GENOMIC DNA]</scope>
    <source>
        <strain evidence="1 2">SYSU_K30003</strain>
    </source>
</reference>
<keyword evidence="2" id="KW-1185">Reference proteome</keyword>
<protein>
    <submittedName>
        <fullName evidence="1">Uncharacterized protein</fullName>
    </submittedName>
</protein>
<sequence length="132" mass="15122">MPLPETPVLCDTSSDGITFENVLKKYNKLHFTVAKIIEFTHVGLLNAKTKLMDGTLRDNYYIEEEIQKCITNIKRDRQLKRGYTKKDLMKILNIGEKRINSIKLPICTNNLLCFRPGGKGGDFVIFSLLFPL</sequence>
<proteinExistence type="predicted"/>
<dbReference type="Proteomes" id="UP000309676">
    <property type="component" value="Unassembled WGS sequence"/>
</dbReference>
<dbReference type="AlphaFoldDB" id="A0A5R9GBT6"/>
<gene>
    <name evidence="1" type="ORF">FE782_00815</name>
</gene>
<dbReference type="RefSeq" id="WP_138191529.1">
    <property type="nucleotide sequence ID" value="NZ_VCIW01000001.1"/>
</dbReference>
<organism evidence="1 2">
    <name type="scientific">Paenibacillus antri</name>
    <dbReference type="NCBI Taxonomy" id="2582848"/>
    <lineage>
        <taxon>Bacteria</taxon>
        <taxon>Bacillati</taxon>
        <taxon>Bacillota</taxon>
        <taxon>Bacilli</taxon>
        <taxon>Bacillales</taxon>
        <taxon>Paenibacillaceae</taxon>
        <taxon>Paenibacillus</taxon>
    </lineage>
</organism>
<evidence type="ECO:0000313" key="2">
    <source>
        <dbReference type="Proteomes" id="UP000309676"/>
    </source>
</evidence>
<dbReference type="OrthoDB" id="2533483at2"/>
<dbReference type="EMBL" id="VCIW01000001">
    <property type="protein sequence ID" value="TLS53927.1"/>
    <property type="molecule type" value="Genomic_DNA"/>
</dbReference>
<evidence type="ECO:0000313" key="1">
    <source>
        <dbReference type="EMBL" id="TLS53927.1"/>
    </source>
</evidence>